<dbReference type="SUPFAM" id="SSF57667">
    <property type="entry name" value="beta-beta-alpha zinc fingers"/>
    <property type="match status" value="2"/>
</dbReference>
<dbReference type="InterPro" id="IPR013087">
    <property type="entry name" value="Znf_C2H2_type"/>
</dbReference>
<dbReference type="GO" id="GO:0045944">
    <property type="term" value="P:positive regulation of transcription by RNA polymerase II"/>
    <property type="evidence" value="ECO:0007669"/>
    <property type="project" value="TreeGrafter"/>
</dbReference>
<dbReference type="GO" id="GO:0008270">
    <property type="term" value="F:zinc ion binding"/>
    <property type="evidence" value="ECO:0007669"/>
    <property type="project" value="UniProtKB-KW"/>
</dbReference>
<protein>
    <recommendedName>
        <fullName evidence="6">C2H2-type domain-containing protein</fullName>
    </recommendedName>
</protein>
<keyword evidence="8" id="KW-1185">Reference proteome</keyword>
<accession>A0A482V1K6</accession>
<dbReference type="Proteomes" id="UP000292052">
    <property type="component" value="Unassembled WGS sequence"/>
</dbReference>
<dbReference type="PANTHER" id="PTHR24403:SF67">
    <property type="entry name" value="FI01116P-RELATED"/>
    <property type="match status" value="1"/>
</dbReference>
<dbReference type="Gene3D" id="3.30.160.60">
    <property type="entry name" value="Classic Zinc Finger"/>
    <property type="match status" value="4"/>
</dbReference>
<keyword evidence="4" id="KW-0862">Zinc</keyword>
<feature type="domain" description="C2H2-type" evidence="6">
    <location>
        <begin position="185"/>
        <end position="213"/>
    </location>
</feature>
<comment type="caution">
    <text evidence="7">The sequence shown here is derived from an EMBL/GenBank/DDBJ whole genome shotgun (WGS) entry which is preliminary data.</text>
</comment>
<dbReference type="FunFam" id="3.30.160.60:FF:002803">
    <property type="match status" value="1"/>
</dbReference>
<dbReference type="AlphaFoldDB" id="A0A482V1K6"/>
<evidence type="ECO:0000256" key="2">
    <source>
        <dbReference type="ARBA" id="ARBA00022737"/>
    </source>
</evidence>
<reference evidence="7 8" key="1">
    <citation type="submission" date="2017-03" db="EMBL/GenBank/DDBJ databases">
        <title>Genome of the blue death feigning beetle - Asbolus verrucosus.</title>
        <authorList>
            <person name="Rider S.D."/>
        </authorList>
    </citation>
    <scope>NUCLEOTIDE SEQUENCE [LARGE SCALE GENOMIC DNA]</scope>
    <source>
        <strain evidence="7">Butters</strain>
        <tissue evidence="7">Head and leg muscle</tissue>
    </source>
</reference>
<organism evidence="7 8">
    <name type="scientific">Asbolus verrucosus</name>
    <name type="common">Desert ironclad beetle</name>
    <dbReference type="NCBI Taxonomy" id="1661398"/>
    <lineage>
        <taxon>Eukaryota</taxon>
        <taxon>Metazoa</taxon>
        <taxon>Ecdysozoa</taxon>
        <taxon>Arthropoda</taxon>
        <taxon>Hexapoda</taxon>
        <taxon>Insecta</taxon>
        <taxon>Pterygota</taxon>
        <taxon>Neoptera</taxon>
        <taxon>Endopterygota</taxon>
        <taxon>Coleoptera</taxon>
        <taxon>Polyphaga</taxon>
        <taxon>Cucujiformia</taxon>
        <taxon>Tenebrionidae</taxon>
        <taxon>Pimeliinae</taxon>
        <taxon>Asbolus</taxon>
    </lineage>
</organism>
<dbReference type="FunFam" id="3.30.160.60:FF:002646">
    <property type="entry name" value="Protein suppressor of hairy wing-like Protein"/>
    <property type="match status" value="1"/>
</dbReference>
<evidence type="ECO:0000256" key="3">
    <source>
        <dbReference type="ARBA" id="ARBA00022771"/>
    </source>
</evidence>
<feature type="domain" description="C2H2-type" evidence="6">
    <location>
        <begin position="46"/>
        <end position="74"/>
    </location>
</feature>
<evidence type="ECO:0000256" key="1">
    <source>
        <dbReference type="ARBA" id="ARBA00022723"/>
    </source>
</evidence>
<dbReference type="PROSITE" id="PS50157">
    <property type="entry name" value="ZINC_FINGER_C2H2_2"/>
    <property type="match status" value="3"/>
</dbReference>
<dbReference type="PANTHER" id="PTHR24403">
    <property type="entry name" value="ZINC FINGER PROTEIN"/>
    <property type="match status" value="1"/>
</dbReference>
<gene>
    <name evidence="7" type="ORF">BDFB_004714</name>
</gene>
<evidence type="ECO:0000313" key="7">
    <source>
        <dbReference type="EMBL" id="RZB38926.1"/>
    </source>
</evidence>
<evidence type="ECO:0000256" key="5">
    <source>
        <dbReference type="PROSITE-ProRule" id="PRU00042"/>
    </source>
</evidence>
<keyword evidence="3 5" id="KW-0863">Zinc-finger</keyword>
<sequence>MEQSDIKVKEELLHPYYEPNTIFLIEDHVDVSKLFNCMSKNAPEMYTCNRCGFKAYLKVNLKVHMELVHKSEMEVTLENFYSFSETNFNLSNILKCYNCCNCDFRTFSSLVLLKHALEHPESSINPETRRQYGNIKPRCTNYTYPIQKKTEWFECLECPLKSKCKYHLQKHILLKHTPAGDIEWFNCEQCSFKTQYKANLKKHKLIKHTAPRDIKWLKCNFCPYKAKQKSQVETHVISKHTANDSIKWFNCDHCTYRAKVKSTLKGHVLAKHTAPENITWNQCQLCAYKCKRKAQLKRHIQGVHTPPKDINWIHCEFCSYRCKRNTNLKQHLRCKHKLEL</sequence>
<dbReference type="SMART" id="SM00355">
    <property type="entry name" value="ZnF_C2H2"/>
    <property type="match status" value="8"/>
</dbReference>
<dbReference type="OrthoDB" id="3561125at2759"/>
<dbReference type="GO" id="GO:0005634">
    <property type="term" value="C:nucleus"/>
    <property type="evidence" value="ECO:0007669"/>
    <property type="project" value="TreeGrafter"/>
</dbReference>
<evidence type="ECO:0000259" key="6">
    <source>
        <dbReference type="PROSITE" id="PS50157"/>
    </source>
</evidence>
<evidence type="ECO:0000256" key="4">
    <source>
        <dbReference type="ARBA" id="ARBA00022833"/>
    </source>
</evidence>
<dbReference type="InterPro" id="IPR036236">
    <property type="entry name" value="Znf_C2H2_sf"/>
</dbReference>
<dbReference type="InterPro" id="IPR050688">
    <property type="entry name" value="Zinc_finger/UBP_domain"/>
</dbReference>
<keyword evidence="2" id="KW-0677">Repeat</keyword>
<evidence type="ECO:0000313" key="8">
    <source>
        <dbReference type="Proteomes" id="UP000292052"/>
    </source>
</evidence>
<dbReference type="PROSITE" id="PS00028">
    <property type="entry name" value="ZINC_FINGER_C2H2_1"/>
    <property type="match status" value="2"/>
</dbReference>
<proteinExistence type="predicted"/>
<keyword evidence="1" id="KW-0479">Metal-binding</keyword>
<feature type="domain" description="C2H2-type" evidence="6">
    <location>
        <begin position="281"/>
        <end position="309"/>
    </location>
</feature>
<name>A0A482V1K6_ASBVE</name>
<dbReference type="EMBL" id="QDEB01132541">
    <property type="protein sequence ID" value="RZB38926.1"/>
    <property type="molecule type" value="Genomic_DNA"/>
</dbReference>